<evidence type="ECO:0000313" key="3">
    <source>
        <dbReference type="WBParaSite" id="TCLT_0000471001-mRNA-1"/>
    </source>
</evidence>
<reference evidence="3" key="1">
    <citation type="submission" date="2017-02" db="UniProtKB">
        <authorList>
            <consortium name="WormBaseParasite"/>
        </authorList>
    </citation>
    <scope>IDENTIFICATION</scope>
</reference>
<sequence length="172" mass="19486">MATTKTSDYLDQLSTSKASKCNCCPYGFHIDLGFVDYVENVAKGFSTASSTVYNVEDESKKVKRANVQASTNNRCYKNDNQPAGKIVVTPINSIFSNSLENVVSDFEETLNLRGNCSDRESATRLNNNRKNVHTNGYLSDYSTLQFYSHSLLKKTCKLCTNYWKYYYILDPI</sequence>
<dbReference type="AlphaFoldDB" id="A0A0N5CWI8"/>
<dbReference type="InterPro" id="IPR021939">
    <property type="entry name" value="KN_motif"/>
</dbReference>
<dbReference type="EMBL" id="UYYF01004300">
    <property type="protein sequence ID" value="VDN01849.1"/>
    <property type="molecule type" value="Genomic_DNA"/>
</dbReference>
<gene>
    <name evidence="1" type="ORF">TCLT_LOCUS4699</name>
</gene>
<accession>A0A0N5CWI8</accession>
<dbReference type="OrthoDB" id="5406014at2759"/>
<evidence type="ECO:0000313" key="2">
    <source>
        <dbReference type="Proteomes" id="UP000276776"/>
    </source>
</evidence>
<dbReference type="Proteomes" id="UP000276776">
    <property type="component" value="Unassembled WGS sequence"/>
</dbReference>
<evidence type="ECO:0000313" key="1">
    <source>
        <dbReference type="EMBL" id="VDN01849.1"/>
    </source>
</evidence>
<dbReference type="Pfam" id="PF12075">
    <property type="entry name" value="KN_motif"/>
    <property type="match status" value="1"/>
</dbReference>
<proteinExistence type="predicted"/>
<name>A0A0N5CWI8_THECL</name>
<dbReference type="WBParaSite" id="TCLT_0000471001-mRNA-1">
    <property type="protein sequence ID" value="TCLT_0000471001-mRNA-1"/>
    <property type="gene ID" value="TCLT_0000471001"/>
</dbReference>
<dbReference type="OMA" id="NGHAEEW"/>
<dbReference type="STRING" id="103827.A0A0N5CWI8"/>
<organism evidence="3">
    <name type="scientific">Thelazia callipaeda</name>
    <name type="common">Oriental eyeworm</name>
    <name type="synonym">Parasitic nematode</name>
    <dbReference type="NCBI Taxonomy" id="103827"/>
    <lineage>
        <taxon>Eukaryota</taxon>
        <taxon>Metazoa</taxon>
        <taxon>Ecdysozoa</taxon>
        <taxon>Nematoda</taxon>
        <taxon>Chromadorea</taxon>
        <taxon>Rhabditida</taxon>
        <taxon>Spirurina</taxon>
        <taxon>Spiruromorpha</taxon>
        <taxon>Thelazioidea</taxon>
        <taxon>Thelaziidae</taxon>
        <taxon>Thelazia</taxon>
    </lineage>
</organism>
<protein>
    <submittedName>
        <fullName evidence="1 3">Uncharacterized protein</fullName>
    </submittedName>
</protein>
<keyword evidence="2" id="KW-1185">Reference proteome</keyword>
<reference evidence="1 2" key="2">
    <citation type="submission" date="2018-11" db="EMBL/GenBank/DDBJ databases">
        <authorList>
            <consortium name="Pathogen Informatics"/>
        </authorList>
    </citation>
    <scope>NUCLEOTIDE SEQUENCE [LARGE SCALE GENOMIC DNA]</scope>
</reference>